<gene>
    <name evidence="1" type="ORF">J3R30DRAFT_1458129</name>
</gene>
<reference evidence="1" key="1">
    <citation type="submission" date="2022-08" db="EMBL/GenBank/DDBJ databases">
        <title>A Global Phylogenomic Analysis of the Shiitake Genus Lentinula.</title>
        <authorList>
            <consortium name="DOE Joint Genome Institute"/>
            <person name="Sierra-Patev S."/>
            <person name="Min B."/>
            <person name="Naranjo-Ortiz M."/>
            <person name="Looney B."/>
            <person name="Konkel Z."/>
            <person name="Slot J.C."/>
            <person name="Sakamoto Y."/>
            <person name="Steenwyk J.L."/>
            <person name="Rokas A."/>
            <person name="Carro J."/>
            <person name="Camarero S."/>
            <person name="Ferreira P."/>
            <person name="Molpeceres G."/>
            <person name="Ruiz-Duenas F.J."/>
            <person name="Serrano A."/>
            <person name="Henrissat B."/>
            <person name="Drula E."/>
            <person name="Hughes K.W."/>
            <person name="Mata J.L."/>
            <person name="Ishikawa N.K."/>
            <person name="Vargas-Isla R."/>
            <person name="Ushijima S."/>
            <person name="Smith C.A."/>
            <person name="Ahrendt S."/>
            <person name="Andreopoulos W."/>
            <person name="He G."/>
            <person name="Labutti K."/>
            <person name="Lipzen A."/>
            <person name="Ng V."/>
            <person name="Riley R."/>
            <person name="Sandor L."/>
            <person name="Barry K."/>
            <person name="Martinez A.T."/>
            <person name="Xiao Y."/>
            <person name="Gibbons J.G."/>
            <person name="Terashima K."/>
            <person name="Grigoriev I.V."/>
            <person name="Hibbett D.S."/>
        </authorList>
    </citation>
    <scope>NUCLEOTIDE SEQUENCE</scope>
    <source>
        <strain evidence="1">JLM2183</strain>
    </source>
</reference>
<protein>
    <submittedName>
        <fullName evidence="1">Uncharacterized protein</fullName>
    </submittedName>
</protein>
<comment type="caution">
    <text evidence="1">The sequence shown here is derived from an EMBL/GenBank/DDBJ whole genome shotgun (WGS) entry which is preliminary data.</text>
</comment>
<evidence type="ECO:0000313" key="2">
    <source>
        <dbReference type="Proteomes" id="UP001150266"/>
    </source>
</evidence>
<keyword evidence="2" id="KW-1185">Reference proteome</keyword>
<proteinExistence type="predicted"/>
<dbReference type="OrthoDB" id="2947770at2759"/>
<dbReference type="EMBL" id="JAOTPV010000003">
    <property type="protein sequence ID" value="KAJ4486120.1"/>
    <property type="molecule type" value="Genomic_DNA"/>
</dbReference>
<accession>A0A9W9DTL9</accession>
<organism evidence="1 2">
    <name type="scientific">Lentinula aciculospora</name>
    <dbReference type="NCBI Taxonomy" id="153920"/>
    <lineage>
        <taxon>Eukaryota</taxon>
        <taxon>Fungi</taxon>
        <taxon>Dikarya</taxon>
        <taxon>Basidiomycota</taxon>
        <taxon>Agaricomycotina</taxon>
        <taxon>Agaricomycetes</taxon>
        <taxon>Agaricomycetidae</taxon>
        <taxon>Agaricales</taxon>
        <taxon>Marasmiineae</taxon>
        <taxon>Omphalotaceae</taxon>
        <taxon>Lentinula</taxon>
    </lineage>
</organism>
<dbReference type="AlphaFoldDB" id="A0A9W9DTL9"/>
<dbReference type="Proteomes" id="UP001150266">
    <property type="component" value="Unassembled WGS sequence"/>
</dbReference>
<evidence type="ECO:0000313" key="1">
    <source>
        <dbReference type="EMBL" id="KAJ4486120.1"/>
    </source>
</evidence>
<sequence>MRMRKKTPTFHKPRTSLAGQRRLDFILYIHSRALFLRPDNLTMRLYHLVFLCISLSCAASAMPVSAANVVLARADISTSPYYESVPFDPKQPPQHPKNLSSQIPADRLLGNKLKPLLRITIQPGLPDPPAGGHRNDTVEGFIISLLRTRGDYPTLEQREIHWIDNARSQAHWEAHENMYMHFRVEDDRQGRYCHKFCEGILDVAWSIRRDEPAGESQIATPNIDWLTY</sequence>
<name>A0A9W9DTL9_9AGAR</name>